<comment type="caution">
    <text evidence="2">The sequence shown here is derived from an EMBL/GenBank/DDBJ whole genome shotgun (WGS) entry which is preliminary data.</text>
</comment>
<feature type="compositionally biased region" description="Basic residues" evidence="1">
    <location>
        <begin position="1"/>
        <end position="11"/>
    </location>
</feature>
<name>A0AAN6SNU9_9PEZI</name>
<accession>A0AAN6SNU9</accession>
<dbReference type="EMBL" id="MU854490">
    <property type="protein sequence ID" value="KAK4034197.1"/>
    <property type="molecule type" value="Genomic_DNA"/>
</dbReference>
<dbReference type="InterPro" id="IPR025040">
    <property type="entry name" value="DUF3984"/>
</dbReference>
<evidence type="ECO:0000256" key="1">
    <source>
        <dbReference type="SAM" id="MobiDB-lite"/>
    </source>
</evidence>
<feature type="region of interest" description="Disordered" evidence="1">
    <location>
        <begin position="1"/>
        <end position="113"/>
    </location>
</feature>
<sequence length="392" mass="43233">MDAPSSRRKNRSAANLDHLSLAPLTTRLPLHREDYDAISSASPRPHTSYIEPKSAPTTPRLLSHSPPPRPRRPARGASVPYAQKSKSSTHLAKNGNNSRTRNSTAATAPASRRDTSFFPDTDFLFRVGSVIASETREAKGQSWLVTRASSTASLPVEREGYYAAERDADARRQVGASGSNSRRGSRDDYAYASPYSAFASPVQSRFGSRAQSRRSSRVMTPAEMRRAELLVRLEDDPRVAEDYFGRMAAPTSEDGTPIAAPAFVGLNERLEFGEDEDEDEGCTSEDEAYIRRLARERGFLGSLLDKLTGGGLAELAGDDEESEPEEDGGKDDFEAWKDEEQQRQERRSASLRRLQECTVIPLDCTNDPPPQEDKGGWSDASWLLKVAAKAFF</sequence>
<feature type="compositionally biased region" description="Basic and acidic residues" evidence="1">
    <location>
        <begin position="330"/>
        <end position="348"/>
    </location>
</feature>
<feature type="compositionally biased region" description="Polar residues" evidence="1">
    <location>
        <begin position="84"/>
        <end position="106"/>
    </location>
</feature>
<feature type="region of interest" description="Disordered" evidence="1">
    <location>
        <begin position="310"/>
        <end position="350"/>
    </location>
</feature>
<feature type="compositionally biased region" description="Acidic residues" evidence="1">
    <location>
        <begin position="316"/>
        <end position="329"/>
    </location>
</feature>
<gene>
    <name evidence="2" type="ORF">C8A01DRAFT_49360</name>
</gene>
<keyword evidence="3" id="KW-1185">Reference proteome</keyword>
<evidence type="ECO:0000313" key="2">
    <source>
        <dbReference type="EMBL" id="KAK4034197.1"/>
    </source>
</evidence>
<dbReference type="Proteomes" id="UP001303115">
    <property type="component" value="Unassembled WGS sequence"/>
</dbReference>
<dbReference type="Pfam" id="PF13136">
    <property type="entry name" value="DUF3984"/>
    <property type="match status" value="1"/>
</dbReference>
<proteinExistence type="predicted"/>
<protein>
    <submittedName>
        <fullName evidence="2">Uncharacterized protein</fullName>
    </submittedName>
</protein>
<dbReference type="AlphaFoldDB" id="A0AAN6SNU9"/>
<evidence type="ECO:0000313" key="3">
    <source>
        <dbReference type="Proteomes" id="UP001303115"/>
    </source>
</evidence>
<reference evidence="3" key="1">
    <citation type="journal article" date="2023" name="Mol. Phylogenet. Evol.">
        <title>Genome-scale phylogeny and comparative genomics of the fungal order Sordariales.</title>
        <authorList>
            <person name="Hensen N."/>
            <person name="Bonometti L."/>
            <person name="Westerberg I."/>
            <person name="Brannstrom I.O."/>
            <person name="Guillou S."/>
            <person name="Cros-Aarteil S."/>
            <person name="Calhoun S."/>
            <person name="Haridas S."/>
            <person name="Kuo A."/>
            <person name="Mondo S."/>
            <person name="Pangilinan J."/>
            <person name="Riley R."/>
            <person name="LaButti K."/>
            <person name="Andreopoulos B."/>
            <person name="Lipzen A."/>
            <person name="Chen C."/>
            <person name="Yan M."/>
            <person name="Daum C."/>
            <person name="Ng V."/>
            <person name="Clum A."/>
            <person name="Steindorff A."/>
            <person name="Ohm R.A."/>
            <person name="Martin F."/>
            <person name="Silar P."/>
            <person name="Natvig D.O."/>
            <person name="Lalanne C."/>
            <person name="Gautier V."/>
            <person name="Ament-Velasquez S.L."/>
            <person name="Kruys A."/>
            <person name="Hutchinson M.I."/>
            <person name="Powell A.J."/>
            <person name="Barry K."/>
            <person name="Miller A.N."/>
            <person name="Grigoriev I.V."/>
            <person name="Debuchy R."/>
            <person name="Gladieux P."/>
            <person name="Hiltunen Thoren M."/>
            <person name="Johannesson H."/>
        </authorList>
    </citation>
    <scope>NUCLEOTIDE SEQUENCE [LARGE SCALE GENOMIC DNA]</scope>
    <source>
        <strain evidence="3">CBS 284.82</strain>
    </source>
</reference>
<organism evidence="2 3">
    <name type="scientific">Parachaetomium inaequale</name>
    <dbReference type="NCBI Taxonomy" id="2588326"/>
    <lineage>
        <taxon>Eukaryota</taxon>
        <taxon>Fungi</taxon>
        <taxon>Dikarya</taxon>
        <taxon>Ascomycota</taxon>
        <taxon>Pezizomycotina</taxon>
        <taxon>Sordariomycetes</taxon>
        <taxon>Sordariomycetidae</taxon>
        <taxon>Sordariales</taxon>
        <taxon>Chaetomiaceae</taxon>
        <taxon>Parachaetomium</taxon>
    </lineage>
</organism>